<keyword evidence="1" id="KW-1133">Transmembrane helix</keyword>
<dbReference type="KEGG" id="tdu:QJT80_09735"/>
<dbReference type="GO" id="GO:0042910">
    <property type="term" value="F:xenobiotic transmembrane transporter activity"/>
    <property type="evidence" value="ECO:0007669"/>
    <property type="project" value="TreeGrafter"/>
</dbReference>
<dbReference type="Gene3D" id="3.30.2090.10">
    <property type="entry name" value="Multidrug efflux transporter AcrB TolC docking domain, DN and DC subdomains"/>
    <property type="match status" value="2"/>
</dbReference>
<dbReference type="PRINTS" id="PR00702">
    <property type="entry name" value="ACRIFLAVINRP"/>
</dbReference>
<proteinExistence type="predicted"/>
<feature type="transmembrane region" description="Helical" evidence="1">
    <location>
        <begin position="517"/>
        <end position="537"/>
    </location>
</feature>
<dbReference type="InterPro" id="IPR001036">
    <property type="entry name" value="Acrflvin-R"/>
</dbReference>
<feature type="transmembrane region" description="Helical" evidence="1">
    <location>
        <begin position="429"/>
        <end position="449"/>
    </location>
</feature>
<gene>
    <name evidence="2" type="ORF">QJT80_09735</name>
</gene>
<dbReference type="Gene3D" id="1.20.1640.10">
    <property type="entry name" value="Multidrug efflux transporter AcrB transmembrane domain"/>
    <property type="match status" value="2"/>
</dbReference>
<reference evidence="2" key="1">
    <citation type="journal article" date="2023" name="Int. J. Mol. Sci.">
        <title>Metagenomics Revealed a New Genus 'Candidatus Thiocaldithrix dubininis' gen. nov., sp. nov. and a New Species 'Candidatus Thiothrix putei' sp. nov. in the Family Thiotrichaceae, Some Members of Which Have Traits of Both Na+- and H+-Motive Energetics.</title>
        <authorList>
            <person name="Ravin N.V."/>
            <person name="Muntyan M.S."/>
            <person name="Smolyakov D.D."/>
            <person name="Rudenko T.S."/>
            <person name="Beletsky A.V."/>
            <person name="Mardanov A.V."/>
            <person name="Grabovich M.Y."/>
        </authorList>
    </citation>
    <scope>NUCLEOTIDE SEQUENCE</scope>
    <source>
        <strain evidence="2">GKL-01</strain>
    </source>
</reference>
<dbReference type="Gene3D" id="3.30.70.1440">
    <property type="entry name" value="Multidrug efflux transporter AcrB pore domain"/>
    <property type="match status" value="1"/>
</dbReference>
<evidence type="ECO:0000256" key="1">
    <source>
        <dbReference type="SAM" id="Phobius"/>
    </source>
</evidence>
<feature type="transmembrane region" description="Helical" evidence="1">
    <location>
        <begin position="945"/>
        <end position="966"/>
    </location>
</feature>
<name>A0AA95H2D7_9GAMM</name>
<feature type="transmembrane region" description="Helical" evidence="1">
    <location>
        <begin position="461"/>
        <end position="479"/>
    </location>
</feature>
<feature type="transmembrane region" description="Helical" evidence="1">
    <location>
        <begin position="872"/>
        <end position="896"/>
    </location>
</feature>
<dbReference type="SUPFAM" id="SSF82693">
    <property type="entry name" value="Multidrug efflux transporter AcrB pore domain, PN1, PN2, PC1 and PC2 subdomains"/>
    <property type="match status" value="3"/>
</dbReference>
<feature type="transmembrane region" description="Helical" evidence="1">
    <location>
        <begin position="358"/>
        <end position="378"/>
    </location>
</feature>
<dbReference type="Proteomes" id="UP001300672">
    <property type="component" value="Chromosome"/>
</dbReference>
<dbReference type="InterPro" id="IPR027463">
    <property type="entry name" value="AcrB_DN_DC_subdom"/>
</dbReference>
<keyword evidence="1" id="KW-0472">Membrane</keyword>
<dbReference type="PANTHER" id="PTHR32063:SF77">
    <property type="entry name" value="ACR FAMILY TRANSPORT PROTEIN"/>
    <property type="match status" value="1"/>
</dbReference>
<dbReference type="Gene3D" id="3.30.70.1430">
    <property type="entry name" value="Multidrug efflux transporter AcrB pore domain"/>
    <property type="match status" value="2"/>
</dbReference>
<feature type="transmembrane region" description="Helical" evidence="1">
    <location>
        <begin position="384"/>
        <end position="409"/>
    </location>
</feature>
<reference evidence="2" key="2">
    <citation type="submission" date="2023-04" db="EMBL/GenBank/DDBJ databases">
        <authorList>
            <person name="Beletskiy A.V."/>
            <person name="Mardanov A.V."/>
            <person name="Ravin N.V."/>
        </authorList>
    </citation>
    <scope>NUCLEOTIDE SEQUENCE</scope>
    <source>
        <strain evidence="2">GKL-01</strain>
    </source>
</reference>
<dbReference type="AlphaFoldDB" id="A0AA95H2D7"/>
<dbReference type="Gene3D" id="3.30.70.1320">
    <property type="entry name" value="Multidrug efflux transporter AcrB pore domain like"/>
    <property type="match status" value="1"/>
</dbReference>
<keyword evidence="1" id="KW-0812">Transmembrane</keyword>
<accession>A0AA95H2D7</accession>
<feature type="transmembrane region" description="Helical" evidence="1">
    <location>
        <begin position="334"/>
        <end position="351"/>
    </location>
</feature>
<feature type="transmembrane region" description="Helical" evidence="1">
    <location>
        <begin position="902"/>
        <end position="924"/>
    </location>
</feature>
<dbReference type="SUPFAM" id="SSF82866">
    <property type="entry name" value="Multidrug efflux transporter AcrB transmembrane domain"/>
    <property type="match status" value="2"/>
</dbReference>
<dbReference type="Pfam" id="PF00873">
    <property type="entry name" value="ACR_tran"/>
    <property type="match status" value="1"/>
</dbReference>
<feature type="transmembrane region" description="Helical" evidence="1">
    <location>
        <begin position="842"/>
        <end position="865"/>
    </location>
</feature>
<dbReference type="PANTHER" id="PTHR32063">
    <property type="match status" value="1"/>
</dbReference>
<feature type="transmembrane region" description="Helical" evidence="1">
    <location>
        <begin position="978"/>
        <end position="1003"/>
    </location>
</feature>
<evidence type="ECO:0000313" key="2">
    <source>
        <dbReference type="EMBL" id="WGZ89781.1"/>
    </source>
</evidence>
<dbReference type="SUPFAM" id="SSF82714">
    <property type="entry name" value="Multidrug efflux transporter AcrB TolC docking domain, DN and DC subdomains"/>
    <property type="match status" value="2"/>
</dbReference>
<dbReference type="EMBL" id="CP124755">
    <property type="protein sequence ID" value="WGZ89781.1"/>
    <property type="molecule type" value="Genomic_DNA"/>
</dbReference>
<sequence>MNVSSWSIRNPVPVLLVFGLLTILGIASFKKLGIQQFPDIELPIITVTAALEGASPSQLETEVARKIEDQVATLSGVKHIYTNLTDGAAIISVEFNVEKDNEVAQNEVRNAVDSVRANLPSAMMPPTVSKISTAGSPILTFTVASPNMDEKDLSWFVDNEVAKRLLATKGVGGVSRIGGVSREIHIDLDPALMAGLGVTASDVSNQIKRVQQDASGGRGDIGGAVQSIRTLGAVKDVAEIAALQIPLGDGRKVRVDEVAKVSDTIAERSAYAFLDGKPVVGFQITRTKGSSEVAVAEAARQTIAELSRAYPYVKIAEAFNTVQPVVDDYEGSMSLLYEGAFLAIVVVFIFLHDWRATLVSAAALPLSIIPTFLVMYHLGYTLNVLTLLSLALVVGILVDDAIVEIENIVRHLNMGKTPYQAAMEAADEIGMAVIATTFTLIAVFLPTAFMGGIPGKFFEPFGMTAAIAIFFSLVVARLLTPMMAAYFLKPHAHPETQDGWVMRTYLSVVKWCIKHRFITILLALILFIASLSVVPLLPTGFSPPSDLGQTAIKLELQPGSTLEDTRLAADKARSLVADIPEVTHIFTSVGSFSGDGGPFALGASADIRKATLTVNLTHRSERQRKQTEIETDIRHRLERLPGARYTVGLGGEKMQIVLTSEDGDALQQASNAVIRDLRTLQGIGNITSSASLQRPEIQIVPDYAQAADLGITAQTLASFVQFATSGDFATQLPKLNLPQRQIPIRVRLAEYVRKNLELIRQLQIPSARGLIALDSVANINMGSGPAQIDRLDRKRNVTIDVELNGRNLGDLLAEANNLPALKSLPPNVGRQNIGDAETMNELFSSFGTAMFIGVLCIYIVLVLLFHDFLQPFTILAALPLSIGGALLALLLGNFAISMPSVIGLLMLMGVVTKNSILLVEYAVVARNEHGLNRFDALVDACHKRARPILMTTIAMVAGMIPTALGFGSADPSFRAPMAAAVIGGLLASTFLSLLVIPAIYTLVDDLGRLLKKSFKMEDKHNLKTNVV</sequence>
<dbReference type="GO" id="GO:0005886">
    <property type="term" value="C:plasma membrane"/>
    <property type="evidence" value="ECO:0007669"/>
    <property type="project" value="TreeGrafter"/>
</dbReference>
<organism evidence="2">
    <name type="scientific">Candidatus Thiocaldithrix dubininis</name>
    <dbReference type="NCBI Taxonomy" id="3080823"/>
    <lineage>
        <taxon>Bacteria</taxon>
        <taxon>Pseudomonadati</taxon>
        <taxon>Pseudomonadota</taxon>
        <taxon>Gammaproteobacteria</taxon>
        <taxon>Thiotrichales</taxon>
        <taxon>Thiotrichaceae</taxon>
        <taxon>Candidatus Thiocaldithrix</taxon>
    </lineage>
</organism>
<protein>
    <submittedName>
        <fullName evidence="2">Efflux RND transporter permease subunit</fullName>
    </submittedName>
</protein>